<feature type="domain" description="Glycosyl hydrolase family 13 catalytic" evidence="2">
    <location>
        <begin position="42"/>
        <end position="398"/>
    </location>
</feature>
<dbReference type="SMART" id="SM00642">
    <property type="entry name" value="Aamy"/>
    <property type="match status" value="1"/>
</dbReference>
<dbReference type="HOGENOM" id="CLU_032719_1_0_0"/>
<gene>
    <name evidence="3" type="ordered locus">Ocepr_2115</name>
</gene>
<dbReference type="SUPFAM" id="SSF51445">
    <property type="entry name" value="(Trans)glycosidases"/>
    <property type="match status" value="1"/>
</dbReference>
<evidence type="ECO:0000313" key="4">
    <source>
        <dbReference type="Proteomes" id="UP000008722"/>
    </source>
</evidence>
<dbReference type="OrthoDB" id="9805159at2"/>
<name>E4U591_OCEP5</name>
<proteinExistence type="predicted"/>
<dbReference type="EMBL" id="CP002361">
    <property type="protein sequence ID" value="ADR37565.1"/>
    <property type="molecule type" value="Genomic_DNA"/>
</dbReference>
<feature type="signal peptide" evidence="1">
    <location>
        <begin position="1"/>
        <end position="21"/>
    </location>
</feature>
<reference evidence="3 4" key="2">
    <citation type="journal article" date="2011" name="Stand. Genomic Sci.">
        <title>Complete genome sequence of Oceanithermus profundus type strain (506).</title>
        <authorList>
            <person name="Pati A."/>
            <person name="Zhang X."/>
            <person name="Lapidus A."/>
            <person name="Nolan M."/>
            <person name="Lucas S."/>
            <person name="Del Rio T.G."/>
            <person name="Tice H."/>
            <person name="Cheng J.F."/>
            <person name="Tapia R."/>
            <person name="Han C."/>
            <person name="Goodwin L."/>
            <person name="Pitluck S."/>
            <person name="Liolios K."/>
            <person name="Pagani I."/>
            <person name="Ivanova N."/>
            <person name="Mavromatis K."/>
            <person name="Chen A."/>
            <person name="Palaniappan K."/>
            <person name="Hauser L."/>
            <person name="Jeffries C.D."/>
            <person name="Brambilla E.M."/>
            <person name="Rohl A."/>
            <person name="Mwirichia R."/>
            <person name="Rohde M."/>
            <person name="Tindall B.J."/>
            <person name="Sikorski J."/>
            <person name="Wirth R."/>
            <person name="Goker M."/>
            <person name="Woyke T."/>
            <person name="Detter J.C."/>
            <person name="Bristow J."/>
            <person name="Eisen J.A."/>
            <person name="Markowitz V."/>
            <person name="Hugenholtz P."/>
            <person name="Kyrpides N.C."/>
            <person name="Klenk H.P."/>
            <person name="Land M."/>
        </authorList>
    </citation>
    <scope>NUCLEOTIDE SEQUENCE [LARGE SCALE GENOMIC DNA]</scope>
    <source>
        <strain evidence="4">DSM 14977 / NBRC 100410 / VKM B-2274 / 506</strain>
    </source>
</reference>
<dbReference type="Proteomes" id="UP000008722">
    <property type="component" value="Chromosome"/>
</dbReference>
<dbReference type="InterPro" id="IPR017853">
    <property type="entry name" value="GH"/>
</dbReference>
<dbReference type="InterPro" id="IPR006047">
    <property type="entry name" value="GH13_cat_dom"/>
</dbReference>
<evidence type="ECO:0000259" key="2">
    <source>
        <dbReference type="SMART" id="SM00642"/>
    </source>
</evidence>
<keyword evidence="4" id="KW-1185">Reference proteome</keyword>
<dbReference type="STRING" id="670487.Ocepr_2115"/>
<dbReference type="InterPro" id="IPR013780">
    <property type="entry name" value="Glyco_hydro_b"/>
</dbReference>
<dbReference type="RefSeq" id="WP_013458735.1">
    <property type="nucleotide sequence ID" value="NC_014761.1"/>
</dbReference>
<evidence type="ECO:0000256" key="1">
    <source>
        <dbReference type="SAM" id="SignalP"/>
    </source>
</evidence>
<keyword evidence="1" id="KW-0732">Signal</keyword>
<dbReference type="CAZy" id="GH13">
    <property type="family name" value="Glycoside Hydrolase Family 13"/>
</dbReference>
<accession>E4U591</accession>
<dbReference type="GO" id="GO:0005975">
    <property type="term" value="P:carbohydrate metabolic process"/>
    <property type="evidence" value="ECO:0007669"/>
    <property type="project" value="InterPro"/>
</dbReference>
<dbReference type="Pfam" id="PF00128">
    <property type="entry name" value="Alpha-amylase"/>
    <property type="match status" value="1"/>
</dbReference>
<dbReference type="AlphaFoldDB" id="E4U591"/>
<feature type="chain" id="PRO_5003188565" evidence="1">
    <location>
        <begin position="22"/>
        <end position="500"/>
    </location>
</feature>
<dbReference type="eggNOG" id="COG0366">
    <property type="taxonomic scope" value="Bacteria"/>
</dbReference>
<dbReference type="SUPFAM" id="SSF51011">
    <property type="entry name" value="Glycosyl hydrolase domain"/>
    <property type="match status" value="1"/>
</dbReference>
<protein>
    <submittedName>
        <fullName evidence="3">Alpha amylase catalytic region</fullName>
    </submittedName>
</protein>
<dbReference type="Gene3D" id="3.20.20.80">
    <property type="entry name" value="Glycosidases"/>
    <property type="match status" value="1"/>
</dbReference>
<dbReference type="KEGG" id="opr:Ocepr_2115"/>
<sequence length="500" mass="54846" precursor="true">MQPVRWVRLALVLGLVLVPVACGDAAPGPDGGNRLAGAVIYETNLEYYPNRAFADLEADLPRLAELGVSVLYLTPIWEDLLGDNHHYLIKDYYRIHPRFGGGEDLKSLVDAAHAQGIRVLLDLVTSLTAEGSVVWDEHRDWILRGDDGTMQRYYPFPDWGWAIDATNPEAIRYFAEVARHYVETYGIDGWRVDSPQNNYDPARVTGDHSRLELLRAVKRAVREANPDAVLVCELPGPGFFWGASDAGDPPLFDEVCEASYGYPFIGFLGGNAQEGYFYVVPDGSPANGRLVSSPLNDALYGAVDSATFVRRVQARRTEHGALRANFLENHDTPRAALAFPQRARALAVLLYTLPGVPVLHAGQELGAKTDPYAGDVRVDWSGGDRALEAFYRTLLTARRRHAALVRGGIRDVWKSGDAALAYLRHAPSDAALVAVNFSERPAAFEVALPLEPLGLEPDGVYTLRALLSGERRTLRGRELAALALALEPYAAEVYFVGPGD</sequence>
<organism evidence="3 4">
    <name type="scientific">Oceanithermus profundus (strain DSM 14977 / NBRC 100410 / VKM B-2274 / 506)</name>
    <dbReference type="NCBI Taxonomy" id="670487"/>
    <lineage>
        <taxon>Bacteria</taxon>
        <taxon>Thermotogati</taxon>
        <taxon>Deinococcota</taxon>
        <taxon>Deinococci</taxon>
        <taxon>Thermales</taxon>
        <taxon>Thermaceae</taxon>
        <taxon>Oceanithermus</taxon>
    </lineage>
</organism>
<dbReference type="Gene3D" id="2.60.40.1180">
    <property type="entry name" value="Golgi alpha-mannosidase II"/>
    <property type="match status" value="1"/>
</dbReference>
<evidence type="ECO:0000313" key="3">
    <source>
        <dbReference type="EMBL" id="ADR37565.1"/>
    </source>
</evidence>
<dbReference type="PANTHER" id="PTHR10357">
    <property type="entry name" value="ALPHA-AMYLASE FAMILY MEMBER"/>
    <property type="match status" value="1"/>
</dbReference>
<reference evidence="4" key="1">
    <citation type="submission" date="2010-11" db="EMBL/GenBank/DDBJ databases">
        <title>The complete sequence of chromosome of Oceanithermus profundus DSM 14977.</title>
        <authorList>
            <consortium name="US DOE Joint Genome Institute (JGI-PGF)"/>
            <person name="Lucas S."/>
            <person name="Copeland A."/>
            <person name="Lapidus A."/>
            <person name="Bruce D."/>
            <person name="Goodwin L."/>
            <person name="Pitluck S."/>
            <person name="Kyrpides N."/>
            <person name="Mavromatis K."/>
            <person name="Pagani I."/>
            <person name="Ivanova N."/>
            <person name="Zhang X."/>
            <person name="Brettin T."/>
            <person name="Detter J.C."/>
            <person name="Tapia R."/>
            <person name="Han C."/>
            <person name="Land M."/>
            <person name="Hauser L."/>
            <person name="Markowitz V."/>
            <person name="Cheng J.-F."/>
            <person name="Hugenholtz P."/>
            <person name="Woyke T."/>
            <person name="Wu D."/>
            <person name="Tindall B."/>
            <person name="Faehnrich R."/>
            <person name="Brambilla E."/>
            <person name="Klenk H.-P."/>
            <person name="Eisen J.A."/>
        </authorList>
    </citation>
    <scope>NUCLEOTIDE SEQUENCE [LARGE SCALE GENOMIC DNA]</scope>
    <source>
        <strain evidence="4">DSM 14977 / NBRC 100410 / VKM B-2274 / 506</strain>
    </source>
</reference>